<evidence type="ECO:0000313" key="2">
    <source>
        <dbReference type="EMBL" id="KUG24736.1"/>
    </source>
</evidence>
<proteinExistence type="predicted"/>
<dbReference type="PROSITE" id="PS51708">
    <property type="entry name" value="CHAD"/>
    <property type="match status" value="1"/>
</dbReference>
<gene>
    <name evidence="2" type="ORF">ASZ90_005455</name>
</gene>
<dbReference type="Pfam" id="PF05235">
    <property type="entry name" value="CHAD"/>
    <property type="match status" value="1"/>
</dbReference>
<dbReference type="SMART" id="SM00880">
    <property type="entry name" value="CHAD"/>
    <property type="match status" value="1"/>
</dbReference>
<sequence length="303" mass="35815">MNYKIFINEEINEAVKRVGIELLDDSISRLKNVNHSFDDSIHETRKNFKKMRALLRLIRFALTKQNYRNENILFRDTGRILSGIRDAAVMVETLDLIYKHFPDQINKDDYKSLRKKLSLRARRIRSQFKNNNNLIEAIINILDLHKTKIANWQLDKKEFDQIVPGLQSVYEQGFKAMNEAVKSSSSENYHRWRKSVKYLWYHVRILADAWHEYMQPLSEKLSTLSDLLGFEHDLVELRSLLIRESAFLTDKEKQTKLLNLIGQERLRLQTEAKLVAQYIYSESPENFVARINSYWNQSTSSVS</sequence>
<evidence type="ECO:0000259" key="1">
    <source>
        <dbReference type="PROSITE" id="PS51708"/>
    </source>
</evidence>
<dbReference type="PANTHER" id="PTHR39339">
    <property type="entry name" value="SLR1444 PROTEIN"/>
    <property type="match status" value="1"/>
</dbReference>
<comment type="caution">
    <text evidence="2">The sequence shown here is derived from an EMBL/GenBank/DDBJ whole genome shotgun (WGS) entry which is preliminary data.</text>
</comment>
<reference evidence="2" key="1">
    <citation type="journal article" date="2015" name="Proc. Natl. Acad. Sci. U.S.A.">
        <title>Networks of energetic and metabolic interactions define dynamics in microbial communities.</title>
        <authorList>
            <person name="Embree M."/>
            <person name="Liu J.K."/>
            <person name="Al-Bassam M.M."/>
            <person name="Zengler K."/>
        </authorList>
    </citation>
    <scope>NUCLEOTIDE SEQUENCE</scope>
</reference>
<dbReference type="AlphaFoldDB" id="A0A0W8FUY2"/>
<dbReference type="Gene3D" id="1.40.20.10">
    <property type="entry name" value="CHAD domain"/>
    <property type="match status" value="1"/>
</dbReference>
<feature type="domain" description="CHAD" evidence="1">
    <location>
        <begin position="8"/>
        <end position="284"/>
    </location>
</feature>
<dbReference type="EMBL" id="LNQE01000827">
    <property type="protein sequence ID" value="KUG24736.1"/>
    <property type="molecule type" value="Genomic_DNA"/>
</dbReference>
<name>A0A0W8FUY2_9ZZZZ</name>
<accession>A0A0W8FUY2</accession>
<dbReference type="PANTHER" id="PTHR39339:SF1">
    <property type="entry name" value="CHAD DOMAIN-CONTAINING PROTEIN"/>
    <property type="match status" value="1"/>
</dbReference>
<protein>
    <recommendedName>
        <fullName evidence="1">CHAD domain-containing protein</fullName>
    </recommendedName>
</protein>
<dbReference type="InterPro" id="IPR007899">
    <property type="entry name" value="CHAD_dom"/>
</dbReference>
<organism evidence="2">
    <name type="scientific">hydrocarbon metagenome</name>
    <dbReference type="NCBI Taxonomy" id="938273"/>
    <lineage>
        <taxon>unclassified sequences</taxon>
        <taxon>metagenomes</taxon>
        <taxon>ecological metagenomes</taxon>
    </lineage>
</organism>
<dbReference type="InterPro" id="IPR038186">
    <property type="entry name" value="CHAD_dom_sf"/>
</dbReference>